<dbReference type="STRING" id="756272.Plabr_2561"/>
<dbReference type="InterPro" id="IPR036188">
    <property type="entry name" value="FAD/NAD-bd_sf"/>
</dbReference>
<keyword evidence="2" id="KW-0479">Metal-binding</keyword>
<evidence type="ECO:0000256" key="5">
    <source>
        <dbReference type="ARBA" id="ARBA00023014"/>
    </source>
</evidence>
<keyword evidence="8" id="KW-1185">Reference proteome</keyword>
<reference evidence="8" key="1">
    <citation type="submission" date="2011-02" db="EMBL/GenBank/DDBJ databases">
        <title>The complete genome of Planctomyces brasiliensis DSM 5305.</title>
        <authorList>
            <person name="Lucas S."/>
            <person name="Copeland A."/>
            <person name="Lapidus A."/>
            <person name="Bruce D."/>
            <person name="Goodwin L."/>
            <person name="Pitluck S."/>
            <person name="Kyrpides N."/>
            <person name="Mavromatis K."/>
            <person name="Pagani I."/>
            <person name="Ivanova N."/>
            <person name="Ovchinnikova G."/>
            <person name="Lu M."/>
            <person name="Detter J.C."/>
            <person name="Han C."/>
            <person name="Land M."/>
            <person name="Hauser L."/>
            <person name="Markowitz V."/>
            <person name="Cheng J.-F."/>
            <person name="Hugenholtz P."/>
            <person name="Woyke T."/>
            <person name="Wu D."/>
            <person name="Tindall B."/>
            <person name="Pomrenke H.G."/>
            <person name="Brambilla E."/>
            <person name="Klenk H.-P."/>
            <person name="Eisen J.A."/>
        </authorList>
    </citation>
    <scope>NUCLEOTIDE SEQUENCE [LARGE SCALE GENOMIC DNA]</scope>
    <source>
        <strain evidence="8">ATCC 49424 / DSM 5305 / JCM 21570 / NBRC 103401 / IFAM 1448</strain>
    </source>
</reference>
<name>F0SQU0_RUBBR</name>
<dbReference type="Pfam" id="PF25275">
    <property type="entry name" value="Golvesin_C"/>
    <property type="match status" value="1"/>
</dbReference>
<evidence type="ECO:0000256" key="2">
    <source>
        <dbReference type="ARBA" id="ARBA00022723"/>
    </source>
</evidence>
<dbReference type="GO" id="GO:0016491">
    <property type="term" value="F:oxidoreductase activity"/>
    <property type="evidence" value="ECO:0007669"/>
    <property type="project" value="UniProtKB-KW"/>
</dbReference>
<dbReference type="Gene3D" id="3.50.50.60">
    <property type="entry name" value="FAD/NAD(P)-binding domain"/>
    <property type="match status" value="1"/>
</dbReference>
<dbReference type="InterPro" id="IPR033803">
    <property type="entry name" value="CBD-like_Golvesin-Xly"/>
</dbReference>
<organism evidence="7 8">
    <name type="scientific">Rubinisphaera brasiliensis (strain ATCC 49424 / DSM 5305 / JCM 21570 / IAM 15109 / NBRC 103401 / IFAM 1448)</name>
    <name type="common">Planctomyces brasiliensis</name>
    <dbReference type="NCBI Taxonomy" id="756272"/>
    <lineage>
        <taxon>Bacteria</taxon>
        <taxon>Pseudomonadati</taxon>
        <taxon>Planctomycetota</taxon>
        <taxon>Planctomycetia</taxon>
        <taxon>Planctomycetales</taxon>
        <taxon>Planctomycetaceae</taxon>
        <taxon>Rubinisphaera</taxon>
    </lineage>
</organism>
<dbReference type="GO" id="GO:0051539">
    <property type="term" value="F:4 iron, 4 sulfur cluster binding"/>
    <property type="evidence" value="ECO:0007669"/>
    <property type="project" value="UniProtKB-KW"/>
</dbReference>
<evidence type="ECO:0000259" key="6">
    <source>
        <dbReference type="Pfam" id="PF25275"/>
    </source>
</evidence>
<gene>
    <name evidence="7" type="ordered locus">Plabr_2561</name>
</gene>
<feature type="domain" description="Golvesin/Xly CBD-like" evidence="6">
    <location>
        <begin position="570"/>
        <end position="698"/>
    </location>
</feature>
<dbReference type="AlphaFoldDB" id="F0SQU0"/>
<evidence type="ECO:0000256" key="1">
    <source>
        <dbReference type="ARBA" id="ARBA00022485"/>
    </source>
</evidence>
<dbReference type="GO" id="GO:0046872">
    <property type="term" value="F:metal ion binding"/>
    <property type="evidence" value="ECO:0007669"/>
    <property type="project" value="UniProtKB-KW"/>
</dbReference>
<dbReference type="KEGG" id="pbs:Plabr_2561"/>
<dbReference type="eggNOG" id="COG0492">
    <property type="taxonomic scope" value="Bacteria"/>
</dbReference>
<evidence type="ECO:0000256" key="3">
    <source>
        <dbReference type="ARBA" id="ARBA00023002"/>
    </source>
</evidence>
<dbReference type="Gene3D" id="2.60.120.260">
    <property type="entry name" value="Galactose-binding domain-like"/>
    <property type="match status" value="1"/>
</dbReference>
<dbReference type="Proteomes" id="UP000006860">
    <property type="component" value="Chromosome"/>
</dbReference>
<keyword evidence="5" id="KW-0411">Iron-sulfur</keyword>
<keyword evidence="4" id="KW-0408">Iron</keyword>
<dbReference type="SUPFAM" id="SSF51905">
    <property type="entry name" value="FAD/NAD(P)-binding domain"/>
    <property type="match status" value="1"/>
</dbReference>
<accession>F0SQU0</accession>
<dbReference type="Pfam" id="PF12831">
    <property type="entry name" value="FAD_oxidored"/>
    <property type="match status" value="1"/>
</dbReference>
<protein>
    <recommendedName>
        <fullName evidence="6">Golvesin/Xly CBD-like domain-containing protein</fullName>
    </recommendedName>
</protein>
<proteinExistence type="predicted"/>
<sequence>MRSWMPRISFLLIAIVAFSPVTVSAKPKTEKPAEQTIKTADFIIYGGTSAGVIAAVEAVRLGKTAIVIEPSQHLGGLSSGGLGWTDSGNKAVIGGISREFYERIKDEYDKPETWRWQDPEAYKRYKADDSTIWVFEPHIAEKVFEDYIREYKIPVYRGERLDLENGVTKEGHRIVEIRMESGLRFRGKQFMDTTYEGDLMAKAGVPYTVGREAAAKYGESLNGVQKARTVKHQFESKVSPYVVPNDPSSGLLPGVHGDDPGEDGSADHRVQAYCFRMCLSNHPENRVPFPKPENYDSVRYELLARYLATGWKGVFNKFDVIPNRKTDTNNHGAFSTDNIGMNYDYPDGDYELREQIIQEHTDYQQGLMWFLANDERVPEDIRKQMNQWGLAKDEFLDNNHWPHQLYIREARRMVSDFVMTQPHLQRTKETPDSVGMGSYNMDSHNVQRYVTPDGYARNEGDIQVSPGGPYPVSYRALCPPKSACTNLLVPVCLSSSHMAYGSIRMEPVFMILGHSAAAAANQAIDRGIAVQDVSYDQLSKQLLEEGQVLEYDGPRRAARMEIDPKTLKGIVIDNRQAKTTGEWTSSGASPRYVSLDYIHDGNEAQGEKTVRFEFVVPNQGEYDVRLGYPSNGNRASNVSVTIEHAHGTETVSVNQKTRGTLSDLFVSLGAYEFTEGTPASVTISTANADGYVVADAIWVVPVAKSK</sequence>
<evidence type="ECO:0000256" key="4">
    <source>
        <dbReference type="ARBA" id="ARBA00023004"/>
    </source>
</evidence>
<dbReference type="EMBL" id="CP002546">
    <property type="protein sequence ID" value="ADY60161.1"/>
    <property type="molecule type" value="Genomic_DNA"/>
</dbReference>
<dbReference type="HOGENOM" id="CLU_025277_0_0_0"/>
<dbReference type="PANTHER" id="PTHR43498">
    <property type="entry name" value="FERREDOXIN:COB-COM HETERODISULFIDE REDUCTASE SUBUNIT A"/>
    <property type="match status" value="1"/>
</dbReference>
<dbReference type="RefSeq" id="WP_013628885.1">
    <property type="nucleotide sequence ID" value="NC_015174.1"/>
</dbReference>
<dbReference type="PANTHER" id="PTHR43498:SF1">
    <property type="entry name" value="COB--COM HETERODISULFIDE REDUCTASE IRON-SULFUR SUBUNIT A"/>
    <property type="match status" value="1"/>
</dbReference>
<keyword evidence="1" id="KW-0004">4Fe-4S</keyword>
<keyword evidence="3" id="KW-0560">Oxidoreductase</keyword>
<dbReference type="OrthoDB" id="287984at2"/>
<evidence type="ECO:0000313" key="7">
    <source>
        <dbReference type="EMBL" id="ADY60161.1"/>
    </source>
</evidence>
<evidence type="ECO:0000313" key="8">
    <source>
        <dbReference type="Proteomes" id="UP000006860"/>
    </source>
</evidence>
<dbReference type="InterPro" id="IPR039650">
    <property type="entry name" value="HdrA-like"/>
</dbReference>